<proteinExistence type="predicted"/>
<keyword evidence="3" id="KW-1185">Reference proteome</keyword>
<dbReference type="Pfam" id="PF09411">
    <property type="entry name" value="PagL"/>
    <property type="match status" value="1"/>
</dbReference>
<keyword evidence="2" id="KW-0378">Hydrolase</keyword>
<dbReference type="GO" id="GO:0016787">
    <property type="term" value="F:hydrolase activity"/>
    <property type="evidence" value="ECO:0007669"/>
    <property type="project" value="UniProtKB-KW"/>
</dbReference>
<dbReference type="Gene3D" id="2.40.160.20">
    <property type="match status" value="1"/>
</dbReference>
<dbReference type="RefSeq" id="WP_353984279.1">
    <property type="nucleotide sequence ID" value="NZ_JBEWLY010000014.1"/>
</dbReference>
<organism evidence="2 3">
    <name type="scientific">Novosphingobium kalidii</name>
    <dbReference type="NCBI Taxonomy" id="3230299"/>
    <lineage>
        <taxon>Bacteria</taxon>
        <taxon>Pseudomonadati</taxon>
        <taxon>Pseudomonadota</taxon>
        <taxon>Alphaproteobacteria</taxon>
        <taxon>Sphingomonadales</taxon>
        <taxon>Sphingomonadaceae</taxon>
        <taxon>Novosphingobium</taxon>
    </lineage>
</organism>
<evidence type="ECO:0000313" key="2">
    <source>
        <dbReference type="EMBL" id="MET1755785.1"/>
    </source>
</evidence>
<sequence length="176" mass="19323">MRLIHCLAWCSSAATLVIAPAAYADDVWIGVYQHDVTLAQVRFETGQDIKLGWIGETLDGLKSIGRPAPHVLVSKSLSGQTDYVAVGLNWTLGSKFYARPGIGLALNNGPRRAIRDGQRVDLGSPITFEPELAVGWRIDARYRVEASWIHLSHATIFSGQNRGMDSMGVRLLVHFP</sequence>
<evidence type="ECO:0000313" key="3">
    <source>
        <dbReference type="Proteomes" id="UP001548713"/>
    </source>
</evidence>
<protein>
    <submittedName>
        <fullName evidence="2">Acyloxyacyl hydrolase</fullName>
    </submittedName>
</protein>
<accession>A0ABV2D1R6</accession>
<keyword evidence="1" id="KW-0732">Signal</keyword>
<gene>
    <name evidence="2" type="ORF">ABVV53_09995</name>
</gene>
<comment type="caution">
    <text evidence="2">The sequence shown here is derived from an EMBL/GenBank/DDBJ whole genome shotgun (WGS) entry which is preliminary data.</text>
</comment>
<dbReference type="Proteomes" id="UP001548713">
    <property type="component" value="Unassembled WGS sequence"/>
</dbReference>
<dbReference type="EMBL" id="JBEWLY010000014">
    <property type="protein sequence ID" value="MET1755785.1"/>
    <property type="molecule type" value="Genomic_DNA"/>
</dbReference>
<name>A0ABV2D1R6_9SPHN</name>
<dbReference type="InterPro" id="IPR018550">
    <property type="entry name" value="Lipid-A_deacylase-rel"/>
</dbReference>
<reference evidence="2 3" key="1">
    <citation type="submission" date="2024-07" db="EMBL/GenBank/DDBJ databases">
        <title>Novosphingobium kalidii RD2P27.</title>
        <authorList>
            <person name="Sun J.-Q."/>
        </authorList>
    </citation>
    <scope>NUCLEOTIDE SEQUENCE [LARGE SCALE GENOMIC DNA]</scope>
    <source>
        <strain evidence="2 3">RD2P27</strain>
    </source>
</reference>
<feature type="signal peptide" evidence="1">
    <location>
        <begin position="1"/>
        <end position="24"/>
    </location>
</feature>
<feature type="chain" id="PRO_5045571139" evidence="1">
    <location>
        <begin position="25"/>
        <end position="176"/>
    </location>
</feature>
<evidence type="ECO:0000256" key="1">
    <source>
        <dbReference type="SAM" id="SignalP"/>
    </source>
</evidence>